<evidence type="ECO:0000313" key="2">
    <source>
        <dbReference type="EMBL" id="VDO16549.1"/>
    </source>
</evidence>
<keyword evidence="1" id="KW-0812">Transmembrane</keyword>
<dbReference type="EMBL" id="UZAF01006472">
    <property type="protein sequence ID" value="VDO16549.1"/>
    <property type="molecule type" value="Genomic_DNA"/>
</dbReference>
<feature type="transmembrane region" description="Helical" evidence="1">
    <location>
        <begin position="48"/>
        <end position="68"/>
    </location>
</feature>
<evidence type="ECO:0000256" key="1">
    <source>
        <dbReference type="SAM" id="Phobius"/>
    </source>
</evidence>
<dbReference type="WBParaSite" id="HPLM_0000274201-mRNA-1">
    <property type="protein sequence ID" value="HPLM_0000274201-mRNA-1"/>
    <property type="gene ID" value="HPLM_0000274201"/>
</dbReference>
<dbReference type="OrthoDB" id="420606at2759"/>
<accession>A0A0N4VZM0</accession>
<gene>
    <name evidence="2" type="ORF">HPLM_LOCUS2737</name>
</gene>
<feature type="transmembrane region" description="Helical" evidence="1">
    <location>
        <begin position="107"/>
        <end position="125"/>
    </location>
</feature>
<evidence type="ECO:0000313" key="3">
    <source>
        <dbReference type="Proteomes" id="UP000268014"/>
    </source>
</evidence>
<name>A0A0N4VZM0_HAEPC</name>
<evidence type="ECO:0000313" key="4">
    <source>
        <dbReference type="WBParaSite" id="HPLM_0000274201-mRNA-1"/>
    </source>
</evidence>
<sequence>MGATTAVNRVERITFNYPPLPEIKFCFVVIAATLAYGLYKVLEASRNYVWIMGDYGVLVELPFFGPVMKDVSSWEWNNYSPFAWQYLPVFMAHTVVFNLGSKFLPDLPFTIVYTLLSAATCVYYFTPTLVALSLFEGTLMFAASQYFR</sequence>
<feature type="transmembrane region" description="Helical" evidence="1">
    <location>
        <begin position="83"/>
        <end position="100"/>
    </location>
</feature>
<dbReference type="Proteomes" id="UP000268014">
    <property type="component" value="Unassembled WGS sequence"/>
</dbReference>
<reference evidence="4" key="1">
    <citation type="submission" date="2017-02" db="UniProtKB">
        <authorList>
            <consortium name="WormBaseParasite"/>
        </authorList>
    </citation>
    <scope>IDENTIFICATION</scope>
</reference>
<keyword evidence="1" id="KW-0472">Membrane</keyword>
<dbReference type="STRING" id="6290.A0A0N4VZM0"/>
<keyword evidence="3" id="KW-1185">Reference proteome</keyword>
<organism evidence="4">
    <name type="scientific">Haemonchus placei</name>
    <name type="common">Barber's pole worm</name>
    <dbReference type="NCBI Taxonomy" id="6290"/>
    <lineage>
        <taxon>Eukaryota</taxon>
        <taxon>Metazoa</taxon>
        <taxon>Ecdysozoa</taxon>
        <taxon>Nematoda</taxon>
        <taxon>Chromadorea</taxon>
        <taxon>Rhabditida</taxon>
        <taxon>Rhabditina</taxon>
        <taxon>Rhabditomorpha</taxon>
        <taxon>Strongyloidea</taxon>
        <taxon>Trichostrongylidae</taxon>
        <taxon>Haemonchus</taxon>
    </lineage>
</organism>
<proteinExistence type="predicted"/>
<protein>
    <submittedName>
        <fullName evidence="4">Dolichyl-diphosphooligosaccharide--protein glycotransferase</fullName>
    </submittedName>
</protein>
<dbReference type="AlphaFoldDB" id="A0A0N4VZM0"/>
<reference evidence="2 3" key="2">
    <citation type="submission" date="2018-11" db="EMBL/GenBank/DDBJ databases">
        <authorList>
            <consortium name="Pathogen Informatics"/>
        </authorList>
    </citation>
    <scope>NUCLEOTIDE SEQUENCE [LARGE SCALE GENOMIC DNA]</scope>
    <source>
        <strain evidence="2 3">MHpl1</strain>
    </source>
</reference>
<keyword evidence="1" id="KW-1133">Transmembrane helix</keyword>
<feature type="transmembrane region" description="Helical" evidence="1">
    <location>
        <begin position="20"/>
        <end position="39"/>
    </location>
</feature>